<evidence type="ECO:0000256" key="1">
    <source>
        <dbReference type="SAM" id="Phobius"/>
    </source>
</evidence>
<protein>
    <submittedName>
        <fullName evidence="2">Acriflavin resistance protein</fullName>
    </submittedName>
</protein>
<feature type="transmembrane region" description="Helical" evidence="1">
    <location>
        <begin position="863"/>
        <end position="881"/>
    </location>
</feature>
<dbReference type="GO" id="GO:0005886">
    <property type="term" value="C:plasma membrane"/>
    <property type="evidence" value="ECO:0007669"/>
    <property type="project" value="TreeGrafter"/>
</dbReference>
<feature type="transmembrane region" description="Helical" evidence="1">
    <location>
        <begin position="994"/>
        <end position="1019"/>
    </location>
</feature>
<comment type="caution">
    <text evidence="2">The sequence shown here is derived from an EMBL/GenBank/DDBJ whole genome shotgun (WGS) entry which is preliminary data.</text>
</comment>
<proteinExistence type="predicted"/>
<dbReference type="Gene3D" id="3.30.2090.10">
    <property type="entry name" value="Multidrug efflux transporter AcrB TolC docking domain, DN and DC subdomains"/>
    <property type="match status" value="2"/>
</dbReference>
<name>A0A1V2W1N3_9BURK</name>
<dbReference type="RefSeq" id="WP_027813547.1">
    <property type="nucleotide sequence ID" value="NZ_CADETL010000036.1"/>
</dbReference>
<dbReference type="AlphaFoldDB" id="A0A1V2W1N3"/>
<keyword evidence="1" id="KW-0472">Membrane</keyword>
<feature type="transmembrane region" description="Helical" evidence="1">
    <location>
        <begin position="363"/>
        <end position="385"/>
    </location>
</feature>
<feature type="transmembrane region" description="Helical" evidence="1">
    <location>
        <begin position="532"/>
        <end position="551"/>
    </location>
</feature>
<feature type="transmembrane region" description="Helical" evidence="1">
    <location>
        <begin position="339"/>
        <end position="357"/>
    </location>
</feature>
<keyword evidence="1" id="KW-0812">Transmembrane</keyword>
<feature type="transmembrane region" description="Helical" evidence="1">
    <location>
        <begin position="913"/>
        <end position="929"/>
    </location>
</feature>
<dbReference type="Gene3D" id="3.30.70.1440">
    <property type="entry name" value="Multidrug efflux transporter AcrB pore domain"/>
    <property type="match status" value="1"/>
</dbReference>
<dbReference type="EMBL" id="MUTJ01000057">
    <property type="protein sequence ID" value="ONU83848.1"/>
    <property type="molecule type" value="Genomic_DNA"/>
</dbReference>
<keyword evidence="1" id="KW-1133">Transmembrane helix</keyword>
<dbReference type="PANTHER" id="PTHR32063">
    <property type="match status" value="1"/>
</dbReference>
<dbReference type="OrthoDB" id="9798415at2"/>
<accession>A0A1V2W1N3</accession>
<gene>
    <name evidence="2" type="ORF">A8E72_18715</name>
</gene>
<feature type="transmembrane region" description="Helical" evidence="1">
    <location>
        <begin position="476"/>
        <end position="500"/>
    </location>
</feature>
<dbReference type="GO" id="GO:0042910">
    <property type="term" value="F:xenobiotic transmembrane transporter activity"/>
    <property type="evidence" value="ECO:0007669"/>
    <property type="project" value="TreeGrafter"/>
</dbReference>
<evidence type="ECO:0000313" key="2">
    <source>
        <dbReference type="EMBL" id="ONU83848.1"/>
    </source>
</evidence>
<dbReference type="PRINTS" id="PR00702">
    <property type="entry name" value="ACRIFLAVINRP"/>
</dbReference>
<dbReference type="InterPro" id="IPR001036">
    <property type="entry name" value="Acrflvin-R"/>
</dbReference>
<dbReference type="SUPFAM" id="SSF82866">
    <property type="entry name" value="Multidrug efflux transporter AcrB transmembrane domain"/>
    <property type="match status" value="2"/>
</dbReference>
<dbReference type="SUPFAM" id="SSF82714">
    <property type="entry name" value="Multidrug efflux transporter AcrB TolC docking domain, DN and DC subdomains"/>
    <property type="match status" value="2"/>
</dbReference>
<feature type="transmembrane region" description="Helical" evidence="1">
    <location>
        <begin position="12"/>
        <end position="31"/>
    </location>
</feature>
<evidence type="ECO:0000313" key="3">
    <source>
        <dbReference type="Proteomes" id="UP000188543"/>
    </source>
</evidence>
<dbReference type="InterPro" id="IPR027463">
    <property type="entry name" value="AcrB_DN_DC_subdom"/>
</dbReference>
<feature type="transmembrane region" description="Helical" evidence="1">
    <location>
        <begin position="443"/>
        <end position="464"/>
    </location>
</feature>
<dbReference type="Gene3D" id="3.30.70.1430">
    <property type="entry name" value="Multidrug efflux transporter AcrB pore domain"/>
    <property type="match status" value="2"/>
</dbReference>
<dbReference type="Gene3D" id="3.30.70.1320">
    <property type="entry name" value="Multidrug efflux transporter AcrB pore domain like"/>
    <property type="match status" value="1"/>
</dbReference>
<dbReference type="SUPFAM" id="SSF82693">
    <property type="entry name" value="Multidrug efflux transporter AcrB pore domain, PN1, PN2, PC1 and PC2 subdomains"/>
    <property type="match status" value="2"/>
</dbReference>
<dbReference type="Pfam" id="PF00873">
    <property type="entry name" value="ACR_tran"/>
    <property type="match status" value="1"/>
</dbReference>
<reference evidence="2 3" key="1">
    <citation type="submission" date="2016-08" db="EMBL/GenBank/DDBJ databases">
        <authorList>
            <person name="Seilhamer J.J."/>
        </authorList>
    </citation>
    <scope>NUCLEOTIDE SEQUENCE [LARGE SCALE GENOMIC DNA]</scope>
    <source>
        <strain evidence="2 3">VC14762</strain>
    </source>
</reference>
<dbReference type="PANTHER" id="PTHR32063:SF4">
    <property type="entry name" value="SLR6043 PROTEIN"/>
    <property type="match status" value="1"/>
</dbReference>
<feature type="transmembrane region" description="Helical" evidence="1">
    <location>
        <begin position="963"/>
        <end position="982"/>
    </location>
</feature>
<sequence length="1045" mass="110310">MLDAIIRFSLRFRGVIFSLAVMAAGYGLFTLTRAKLDVFPEFAPPMSIVQTAAPGMTSEQVESLVTQPVENALGGMTGLKSIRSRSMQGLSSVTLVFDDHANVMQVRQLVTERIGGLAGSLPVGVTAPQLLPLTTTTSVVRTIGLTSTTRSLADLYDIAQWTVKPQLLGTPGVADVIVFGGETRQLQIQVDPAKLMRHGLSIPDVIAAARQATGVRGAGFIENSNQRIAVNADGQIATPQKLASVVLRSSNGAAVRVGDVANVTWGSAPAVGAASIMGKPGVMVVMESQYGTNTMAVTRDIERTLAGLGPALARQGVDVNTNVFRPANFIEAAVGHLRTALIVGAVLVIAVLFLFLLNVRTAVISAVAIPLSLLVAIIVLTSFGVSLNTMTLGGLAIALGEVVDDAIIDVENIYRRLRENRTLPQPLPAFRVVLRASLEVRSAVVFATFIVTLIFLPVLTLTGIGGRLFAPLGIAYILAVLASLGVALTLTPAMALALLAKGPLPEREPRLIGRLKTRYIALLTKVEQHVKAVMVIVAVMCAAALASLPFMSGSFIPQLREGHYTVHMGLAPGTSLAESLRIGTQVSNALMQVPGVRLVAQRAGRANGVVDPTGVQLSEFEVDLKPMGASGQSWALYRIRQALARFPGLSTSVNTFLEERIDETISGTTAPVVVNVFGNNLDVIDRTAQQIAQLIGTIHGVASVRVDSPPGIPELDVRLNPDALSRWGFRPVEVLDALQAAYAGVTVSQIYEGSRSYDLAVVLDPAQRQTVGDIGKLMVRNGDGLAVPLGSLATIRQVAGRYQITHDGGQRVQTVSVNLGSRPVSDFVKEAQARVNHAIRMPPGTYAVFSGESEARAQSQRDLLAYGGIALVGIALLLFLAMKSRRGVLLVMINLPFALVGGVLSVVLTGANLSLGSMVGFVTLLGISLRNSIMLISHYEHLVHVDRLAWDINTAVRGASERLVPILMTALVTALALLPLAVTSGAPGNEIEGPMAIVILGGLLTSTALNLIVLPTLALRYGRFAREELVEPGQAAVSGETGDGQ</sequence>
<dbReference type="Proteomes" id="UP000188543">
    <property type="component" value="Unassembled WGS sequence"/>
</dbReference>
<organism evidence="2 3">
    <name type="scientific">Burkholderia cenocepacia</name>
    <dbReference type="NCBI Taxonomy" id="95486"/>
    <lineage>
        <taxon>Bacteria</taxon>
        <taxon>Pseudomonadati</taxon>
        <taxon>Pseudomonadota</taxon>
        <taxon>Betaproteobacteria</taxon>
        <taxon>Burkholderiales</taxon>
        <taxon>Burkholderiaceae</taxon>
        <taxon>Burkholderia</taxon>
        <taxon>Burkholderia cepacia complex</taxon>
    </lineage>
</organism>
<dbReference type="Gene3D" id="1.20.1640.10">
    <property type="entry name" value="Multidrug efflux transporter AcrB transmembrane domain"/>
    <property type="match status" value="2"/>
</dbReference>